<keyword evidence="5" id="KW-1185">Reference proteome</keyword>
<evidence type="ECO:0000313" key="5">
    <source>
        <dbReference type="Proteomes" id="UP000663832"/>
    </source>
</evidence>
<accession>A0A814AXP2</accession>
<evidence type="ECO:0000313" key="2">
    <source>
        <dbReference type="EMBL" id="CAF0845214.1"/>
    </source>
</evidence>
<gene>
    <name evidence="4" type="ORF">BJG266_LOCUS11471</name>
    <name evidence="2" type="ORF">QVE165_LOCUS6532</name>
    <name evidence="3" type="ORF">QVE165_LOCUS7282</name>
</gene>
<dbReference type="OrthoDB" id="10050369at2759"/>
<evidence type="ECO:0000256" key="1">
    <source>
        <dbReference type="SAM" id="SignalP"/>
    </source>
</evidence>
<evidence type="ECO:0000313" key="6">
    <source>
        <dbReference type="Proteomes" id="UP000663877"/>
    </source>
</evidence>
<feature type="chain" id="PRO_5035599478" description="Granulin-like protein" evidence="1">
    <location>
        <begin position="21"/>
        <end position="131"/>
    </location>
</feature>
<dbReference type="Proteomes" id="UP000663877">
    <property type="component" value="Unassembled WGS sequence"/>
</dbReference>
<comment type="caution">
    <text evidence="4">The sequence shown here is derived from an EMBL/GenBank/DDBJ whole genome shotgun (WGS) entry which is preliminary data.</text>
</comment>
<dbReference type="EMBL" id="CAJNOM010000031">
    <property type="protein sequence ID" value="CAF0859398.1"/>
    <property type="molecule type" value="Genomic_DNA"/>
</dbReference>
<dbReference type="EMBL" id="CAJNOI010000042">
    <property type="protein sequence ID" value="CAF0919921.1"/>
    <property type="molecule type" value="Genomic_DNA"/>
</dbReference>
<dbReference type="Proteomes" id="UP000663832">
    <property type="component" value="Unassembled WGS sequence"/>
</dbReference>
<keyword evidence="1" id="KW-0732">Signal</keyword>
<feature type="signal peptide" evidence="1">
    <location>
        <begin position="1"/>
        <end position="20"/>
    </location>
</feature>
<dbReference type="AlphaFoldDB" id="A0A814AXP2"/>
<reference evidence="4" key="1">
    <citation type="submission" date="2021-02" db="EMBL/GenBank/DDBJ databases">
        <authorList>
            <person name="Nowell W R."/>
        </authorList>
    </citation>
    <scope>NUCLEOTIDE SEQUENCE</scope>
</reference>
<protein>
    <recommendedName>
        <fullName evidence="7">Granulin-like protein</fullName>
    </recommendedName>
</protein>
<sequence length="131" mass="14464">MFSLSIISLFIFTVISSINSQCIQHQCTIEEVGSTCCFNLGCCPASNNICCSNDPTSCCSTQYPVCCGVGKGCCPQRYPVCCSTHCCTSGSYCCGTKCCRQDLLTNRLIEINDKISKINQYQKIMMKLYHQ</sequence>
<evidence type="ECO:0000313" key="4">
    <source>
        <dbReference type="EMBL" id="CAF0919921.1"/>
    </source>
</evidence>
<evidence type="ECO:0008006" key="7">
    <source>
        <dbReference type="Google" id="ProtNLM"/>
    </source>
</evidence>
<dbReference type="EMBL" id="CAJNOM010000027">
    <property type="protein sequence ID" value="CAF0845214.1"/>
    <property type="molecule type" value="Genomic_DNA"/>
</dbReference>
<name>A0A814AXP2_9BILA</name>
<proteinExistence type="predicted"/>
<organism evidence="4 6">
    <name type="scientific">Adineta steineri</name>
    <dbReference type="NCBI Taxonomy" id="433720"/>
    <lineage>
        <taxon>Eukaryota</taxon>
        <taxon>Metazoa</taxon>
        <taxon>Spiralia</taxon>
        <taxon>Gnathifera</taxon>
        <taxon>Rotifera</taxon>
        <taxon>Eurotatoria</taxon>
        <taxon>Bdelloidea</taxon>
        <taxon>Adinetida</taxon>
        <taxon>Adinetidae</taxon>
        <taxon>Adineta</taxon>
    </lineage>
</organism>
<evidence type="ECO:0000313" key="3">
    <source>
        <dbReference type="EMBL" id="CAF0859398.1"/>
    </source>
</evidence>